<comment type="subunit">
    <text evidence="7">Part of the 50S ribosomal subunit; part of the 5S rRNA/L5/L18/L25 subcomplex. Contacts the 5S and 23S rRNAs.</text>
</comment>
<evidence type="ECO:0000256" key="7">
    <source>
        <dbReference type="HAMAP-Rule" id="MF_01337"/>
    </source>
</evidence>
<feature type="compositionally biased region" description="Basic residues" evidence="8">
    <location>
        <begin position="8"/>
        <end position="20"/>
    </location>
</feature>
<comment type="function">
    <text evidence="7">This is one of the proteins that bind and probably mediate the attachment of the 5S RNA into the large ribosomal subunit, where it forms part of the central protuberance.</text>
</comment>
<dbReference type="GO" id="GO:0006412">
    <property type="term" value="P:translation"/>
    <property type="evidence" value="ECO:0007669"/>
    <property type="project" value="UniProtKB-UniRule"/>
</dbReference>
<reference evidence="10" key="1">
    <citation type="submission" date="2018-02" db="EMBL/GenBank/DDBJ databases">
        <authorList>
            <person name="Moore K."/>
            <person name="Momper L."/>
        </authorList>
    </citation>
    <scope>NUCLEOTIDE SEQUENCE [LARGE SCALE GENOMIC DNA]</scope>
    <source>
        <strain evidence="10">ULC18</strain>
    </source>
</reference>
<dbReference type="InterPro" id="IPR057268">
    <property type="entry name" value="Ribosomal_L18"/>
</dbReference>
<dbReference type="NCBIfam" id="TIGR00060">
    <property type="entry name" value="L18_bact"/>
    <property type="match status" value="1"/>
</dbReference>
<dbReference type="HAMAP" id="MF_01337_B">
    <property type="entry name" value="Ribosomal_uL18_B"/>
    <property type="match status" value="1"/>
</dbReference>
<dbReference type="PANTHER" id="PTHR12899">
    <property type="entry name" value="39S RIBOSOMAL PROTEIN L18, MITOCHONDRIAL"/>
    <property type="match status" value="1"/>
</dbReference>
<sequence length="120" mass="13270">MKLTRKESTRRRHSRVRRRVTGTSERPRLAIFRSNQHIYAQVIDDTLQHTLAAASTLDPDLKVSLDSGSNCDASIEVGKLVAQRSLAKGIKQVVFDRGGSLYHGRVKALADAAREAGLVF</sequence>
<keyword evidence="4 7" id="KW-0689">Ribosomal protein</keyword>
<dbReference type="RefSeq" id="WP_106256523.1">
    <property type="nucleotide sequence ID" value="NZ_CAWNSW010000157.1"/>
</dbReference>
<evidence type="ECO:0000256" key="1">
    <source>
        <dbReference type="ARBA" id="ARBA00007116"/>
    </source>
</evidence>
<dbReference type="Gene3D" id="3.30.420.100">
    <property type="match status" value="1"/>
</dbReference>
<evidence type="ECO:0000313" key="9">
    <source>
        <dbReference type="EMBL" id="PSB29300.1"/>
    </source>
</evidence>
<keyword evidence="5 7" id="KW-0687">Ribonucleoprotein</keyword>
<evidence type="ECO:0000256" key="4">
    <source>
        <dbReference type="ARBA" id="ARBA00022980"/>
    </source>
</evidence>
<dbReference type="GO" id="GO:0003735">
    <property type="term" value="F:structural constituent of ribosome"/>
    <property type="evidence" value="ECO:0007669"/>
    <property type="project" value="InterPro"/>
</dbReference>
<feature type="region of interest" description="Disordered" evidence="8">
    <location>
        <begin position="1"/>
        <end position="22"/>
    </location>
</feature>
<dbReference type="InterPro" id="IPR004389">
    <property type="entry name" value="Ribosomal_uL18_bac-type"/>
</dbReference>
<name>A0A2T1E994_9CYAN</name>
<protein>
    <recommendedName>
        <fullName evidence="6 7">Large ribosomal subunit protein uL18</fullName>
    </recommendedName>
</protein>
<proteinExistence type="inferred from homology"/>
<organism evidence="9 10">
    <name type="scientific">Stenomitos frigidus ULC18</name>
    <dbReference type="NCBI Taxonomy" id="2107698"/>
    <lineage>
        <taxon>Bacteria</taxon>
        <taxon>Bacillati</taxon>
        <taxon>Cyanobacteriota</taxon>
        <taxon>Cyanophyceae</taxon>
        <taxon>Leptolyngbyales</taxon>
        <taxon>Leptolyngbyaceae</taxon>
        <taxon>Stenomitos</taxon>
    </lineage>
</organism>
<accession>A0A2T1E994</accession>
<dbReference type="OrthoDB" id="9810939at2"/>
<dbReference type="FunFam" id="3.30.420.100:FF:000001">
    <property type="entry name" value="50S ribosomal protein L18"/>
    <property type="match status" value="1"/>
</dbReference>
<evidence type="ECO:0000256" key="2">
    <source>
        <dbReference type="ARBA" id="ARBA00022730"/>
    </source>
</evidence>
<keyword evidence="10" id="KW-1185">Reference proteome</keyword>
<dbReference type="Pfam" id="PF00861">
    <property type="entry name" value="Ribosomal_L18p"/>
    <property type="match status" value="1"/>
</dbReference>
<evidence type="ECO:0000256" key="8">
    <source>
        <dbReference type="SAM" id="MobiDB-lite"/>
    </source>
</evidence>
<reference evidence="9 10" key="2">
    <citation type="submission" date="2018-03" db="EMBL/GenBank/DDBJ databases">
        <title>The ancient ancestry and fast evolution of plastids.</title>
        <authorList>
            <person name="Moore K.R."/>
            <person name="Magnabosco C."/>
            <person name="Momper L."/>
            <person name="Gold D.A."/>
            <person name="Bosak T."/>
            <person name="Fournier G.P."/>
        </authorList>
    </citation>
    <scope>NUCLEOTIDE SEQUENCE [LARGE SCALE GENOMIC DNA]</scope>
    <source>
        <strain evidence="9 10">ULC18</strain>
    </source>
</reference>
<dbReference type="SUPFAM" id="SSF53137">
    <property type="entry name" value="Translational machinery components"/>
    <property type="match status" value="1"/>
</dbReference>
<dbReference type="EMBL" id="PVWK01000063">
    <property type="protein sequence ID" value="PSB29300.1"/>
    <property type="molecule type" value="Genomic_DNA"/>
</dbReference>
<comment type="similarity">
    <text evidence="1 7">Belongs to the universal ribosomal protein uL18 family.</text>
</comment>
<dbReference type="CDD" id="cd00432">
    <property type="entry name" value="Ribosomal_L18_L5e"/>
    <property type="match status" value="1"/>
</dbReference>
<dbReference type="Proteomes" id="UP000239576">
    <property type="component" value="Unassembled WGS sequence"/>
</dbReference>
<dbReference type="GO" id="GO:0008097">
    <property type="term" value="F:5S rRNA binding"/>
    <property type="evidence" value="ECO:0007669"/>
    <property type="project" value="TreeGrafter"/>
</dbReference>
<gene>
    <name evidence="7" type="primary">rplR</name>
    <name evidence="7" type="synonym">rpl18</name>
    <name evidence="9" type="ORF">C7B82_11970</name>
</gene>
<dbReference type="PANTHER" id="PTHR12899:SF3">
    <property type="entry name" value="LARGE RIBOSOMAL SUBUNIT PROTEIN UL18M"/>
    <property type="match status" value="1"/>
</dbReference>
<evidence type="ECO:0000256" key="5">
    <source>
        <dbReference type="ARBA" id="ARBA00023274"/>
    </source>
</evidence>
<dbReference type="AlphaFoldDB" id="A0A2T1E994"/>
<dbReference type="GO" id="GO:0022625">
    <property type="term" value="C:cytosolic large ribosomal subunit"/>
    <property type="evidence" value="ECO:0007669"/>
    <property type="project" value="TreeGrafter"/>
</dbReference>
<evidence type="ECO:0000256" key="6">
    <source>
        <dbReference type="ARBA" id="ARBA00035197"/>
    </source>
</evidence>
<comment type="caution">
    <text evidence="9">The sequence shown here is derived from an EMBL/GenBank/DDBJ whole genome shotgun (WGS) entry which is preliminary data.</text>
</comment>
<keyword evidence="2 7" id="KW-0699">rRNA-binding</keyword>
<dbReference type="InterPro" id="IPR005484">
    <property type="entry name" value="Ribosomal_uL18_bac/plant/anim"/>
</dbReference>
<evidence type="ECO:0000256" key="3">
    <source>
        <dbReference type="ARBA" id="ARBA00022884"/>
    </source>
</evidence>
<keyword evidence="3 7" id="KW-0694">RNA-binding</keyword>
<evidence type="ECO:0000313" key="10">
    <source>
        <dbReference type="Proteomes" id="UP000239576"/>
    </source>
</evidence>